<keyword evidence="12" id="KW-0997">Cell inner membrane</keyword>
<dbReference type="GO" id="GO:0046872">
    <property type="term" value="F:metal ion binding"/>
    <property type="evidence" value="ECO:0007669"/>
    <property type="project" value="UniProtKB-UniRule"/>
</dbReference>
<evidence type="ECO:0000256" key="1">
    <source>
        <dbReference type="ARBA" id="ARBA00011955"/>
    </source>
</evidence>
<feature type="signal peptide" evidence="12">
    <location>
        <begin position="1"/>
        <end position="24"/>
    </location>
</feature>
<evidence type="ECO:0000313" key="14">
    <source>
        <dbReference type="EMBL" id="MEM0573456.1"/>
    </source>
</evidence>
<dbReference type="EMBL" id="JAZBJM010000005">
    <property type="protein sequence ID" value="MEM0518504.1"/>
    <property type="molecule type" value="Genomic_DNA"/>
</dbReference>
<evidence type="ECO:0000256" key="7">
    <source>
        <dbReference type="ARBA" id="ARBA00022842"/>
    </source>
</evidence>
<dbReference type="RefSeq" id="WP_342687352.1">
    <property type="nucleotide sequence ID" value="NZ_JAZBJM010000005.1"/>
</dbReference>
<evidence type="ECO:0000313" key="13">
    <source>
        <dbReference type="EMBL" id="MEM0518504.1"/>
    </source>
</evidence>
<comment type="similarity">
    <text evidence="10 12">Belongs to the ApbE family.</text>
</comment>
<keyword evidence="7 10" id="KW-0460">Magnesium</keyword>
<dbReference type="InterPro" id="IPR024932">
    <property type="entry name" value="ApbE"/>
</dbReference>
<dbReference type="EMBL" id="JBANCF010000005">
    <property type="protein sequence ID" value="MEM0573456.1"/>
    <property type="molecule type" value="Genomic_DNA"/>
</dbReference>
<feature type="binding site" evidence="11">
    <location>
        <position position="291"/>
    </location>
    <ligand>
        <name>Mg(2+)</name>
        <dbReference type="ChEBI" id="CHEBI:18420"/>
    </ligand>
</feature>
<keyword evidence="4 10" id="KW-0808">Transferase</keyword>
<evidence type="ECO:0000256" key="12">
    <source>
        <dbReference type="RuleBase" id="RU363002"/>
    </source>
</evidence>
<gene>
    <name evidence="14" type="ORF">VZD24_08020</name>
    <name evidence="13" type="ORF">VZD85_09095</name>
</gene>
<sequence>MRHTLKFLFLSVLFLLFACGNSNPEPVFLQGEAFGTTYNIQLYTYQNEVLQKGLDSVIARVNHSVSTYIPQSDISKVNAGDTTVVVDSIFLEVFKISKEVNKKTNGYFDPTVGVLRNAYGFGDVKPLKNIDTTTLDSLMKYVGFHKVKINADGTVSKEHQEIYFDFNAVAKGFGIDLLGRYLESKGVTDYLIELGGEILTKGENLAKNKKWAAGIETVDSELEDRSIEAIVALKNIGMASSGNYRKFRIDSVTGKKYVHTLNPLTGSAEMSDVTSATVLAPTCALADAYATSFMALGLNKSEELLKKLPNIEAYLTYTDSLNRHQVFMTRGFKRHLVN</sequence>
<name>A0AB35YWR7_9FLAO</name>
<evidence type="ECO:0000313" key="15">
    <source>
        <dbReference type="Proteomes" id="UP001388259"/>
    </source>
</evidence>
<dbReference type="Proteomes" id="UP001388259">
    <property type="component" value="Unassembled WGS sequence"/>
</dbReference>
<feature type="binding site" evidence="11">
    <location>
        <position position="287"/>
    </location>
    <ligand>
        <name>Mg(2+)</name>
        <dbReference type="ChEBI" id="CHEBI:18420"/>
    </ligand>
</feature>
<evidence type="ECO:0000256" key="6">
    <source>
        <dbReference type="ARBA" id="ARBA00022827"/>
    </source>
</evidence>
<dbReference type="PIRSF" id="PIRSF006268">
    <property type="entry name" value="ApbE"/>
    <property type="match status" value="1"/>
</dbReference>
<dbReference type="PANTHER" id="PTHR30040:SF2">
    <property type="entry name" value="FAD:PROTEIN FMN TRANSFERASE"/>
    <property type="match status" value="1"/>
</dbReference>
<keyword evidence="12" id="KW-0449">Lipoprotein</keyword>
<accession>A0AB35YWR7</accession>
<keyword evidence="12" id="KW-1003">Cell membrane</keyword>
<keyword evidence="3 10" id="KW-0285">Flavoprotein</keyword>
<dbReference type="Proteomes" id="UP001390963">
    <property type="component" value="Unassembled WGS sequence"/>
</dbReference>
<evidence type="ECO:0000256" key="10">
    <source>
        <dbReference type="PIRNR" id="PIRNR006268"/>
    </source>
</evidence>
<keyword evidence="6 10" id="KW-0274">FAD</keyword>
<dbReference type="Pfam" id="PF02424">
    <property type="entry name" value="ApbE"/>
    <property type="match status" value="1"/>
</dbReference>
<comment type="caution">
    <text evidence="13">The sequence shown here is derived from an EMBL/GenBank/DDBJ whole genome shotgun (WGS) entry which is preliminary data.</text>
</comment>
<keyword evidence="12" id="KW-0732">Signal</keyword>
<dbReference type="GO" id="GO:0016740">
    <property type="term" value="F:transferase activity"/>
    <property type="evidence" value="ECO:0007669"/>
    <property type="project" value="UniProtKB-UniRule"/>
</dbReference>
<keyword evidence="16" id="KW-1185">Reference proteome</keyword>
<dbReference type="EC" id="2.7.1.180" evidence="1 10"/>
<dbReference type="GO" id="GO:0005886">
    <property type="term" value="C:plasma membrane"/>
    <property type="evidence" value="ECO:0007669"/>
    <property type="project" value="UniProtKB-SubCell"/>
</dbReference>
<dbReference type="AlphaFoldDB" id="A0AB35YWR7"/>
<keyword evidence="12" id="KW-0472">Membrane</keyword>
<feature type="chain" id="PRO_5044045585" description="FAD:protein FMN transferase" evidence="12">
    <location>
        <begin position="25"/>
        <end position="338"/>
    </location>
</feature>
<evidence type="ECO:0000256" key="8">
    <source>
        <dbReference type="ARBA" id="ARBA00031306"/>
    </source>
</evidence>
<evidence type="ECO:0000256" key="9">
    <source>
        <dbReference type="ARBA" id="ARBA00048540"/>
    </source>
</evidence>
<evidence type="ECO:0000256" key="3">
    <source>
        <dbReference type="ARBA" id="ARBA00022630"/>
    </source>
</evidence>
<feature type="binding site" evidence="11">
    <location>
        <position position="168"/>
    </location>
    <ligand>
        <name>Mg(2+)</name>
        <dbReference type="ChEBI" id="CHEBI:18420"/>
    </ligand>
</feature>
<comment type="catalytic activity">
    <reaction evidence="9 10 12">
        <text>L-threonyl-[protein] + FAD = FMN-L-threonyl-[protein] + AMP + H(+)</text>
        <dbReference type="Rhea" id="RHEA:36847"/>
        <dbReference type="Rhea" id="RHEA-COMP:11060"/>
        <dbReference type="Rhea" id="RHEA-COMP:11061"/>
        <dbReference type="ChEBI" id="CHEBI:15378"/>
        <dbReference type="ChEBI" id="CHEBI:30013"/>
        <dbReference type="ChEBI" id="CHEBI:57692"/>
        <dbReference type="ChEBI" id="CHEBI:74257"/>
        <dbReference type="ChEBI" id="CHEBI:456215"/>
        <dbReference type="EC" id="2.7.1.180"/>
    </reaction>
</comment>
<dbReference type="PROSITE" id="PS51257">
    <property type="entry name" value="PROKAR_LIPOPROTEIN"/>
    <property type="match status" value="1"/>
</dbReference>
<comment type="cofactor">
    <cofactor evidence="11">
        <name>Mg(2+)</name>
        <dbReference type="ChEBI" id="CHEBI:18420"/>
    </cofactor>
    <cofactor evidence="11">
        <name>Mn(2+)</name>
        <dbReference type="ChEBI" id="CHEBI:29035"/>
    </cofactor>
    <text evidence="11">Magnesium. Can also use manganese.</text>
</comment>
<comment type="subcellular location">
    <subcellularLocation>
        <location evidence="12">Cell inner membrane</location>
        <topology evidence="12">Lipid-anchor</topology>
        <orientation evidence="12">Periplasmic side</orientation>
    </subcellularLocation>
</comment>
<dbReference type="InterPro" id="IPR003374">
    <property type="entry name" value="ApbE-like_sf"/>
</dbReference>
<evidence type="ECO:0000313" key="16">
    <source>
        <dbReference type="Proteomes" id="UP001390963"/>
    </source>
</evidence>
<evidence type="ECO:0000256" key="4">
    <source>
        <dbReference type="ARBA" id="ARBA00022679"/>
    </source>
</evidence>
<organism evidence="13 15">
    <name type="scientific">Aequorivita flava</name>
    <dbReference type="NCBI Taxonomy" id="3114371"/>
    <lineage>
        <taxon>Bacteria</taxon>
        <taxon>Pseudomonadati</taxon>
        <taxon>Bacteroidota</taxon>
        <taxon>Flavobacteriia</taxon>
        <taxon>Flavobacteriales</taxon>
        <taxon>Flavobacteriaceae</taxon>
        <taxon>Aequorivita</taxon>
    </lineage>
</organism>
<evidence type="ECO:0000256" key="11">
    <source>
        <dbReference type="PIRSR" id="PIRSR006268-2"/>
    </source>
</evidence>
<comment type="function">
    <text evidence="12">Flavin transferase that catalyzes the transfer of the FMN moiety of FAD and its covalent binding to the hydroxyl group of a threonine residue in a target flavoprotein.</text>
</comment>
<reference evidence="13 16" key="1">
    <citation type="submission" date="2024-01" db="EMBL/GenBank/DDBJ databases">
        <title>Aequorivita flavus sp. nov., isolated from deep-sea sediment.</title>
        <authorList>
            <person name="Chen X."/>
        </authorList>
    </citation>
    <scope>NUCLEOTIDE SEQUENCE</scope>
    <source>
        <strain evidence="13">MCCC 1A16923</strain>
        <strain evidence="14 16">MCCC 1A16935</strain>
    </source>
</reference>
<keyword evidence="5 10" id="KW-0479">Metal-binding</keyword>
<evidence type="ECO:0000256" key="5">
    <source>
        <dbReference type="ARBA" id="ARBA00022723"/>
    </source>
</evidence>
<proteinExistence type="inferred from homology"/>
<protein>
    <recommendedName>
        <fullName evidence="2 10">FAD:protein FMN transferase</fullName>
        <ecNumber evidence="1 10">2.7.1.180</ecNumber>
    </recommendedName>
    <alternativeName>
        <fullName evidence="8 10">Flavin transferase</fullName>
    </alternativeName>
</protein>
<dbReference type="Gene3D" id="3.10.520.10">
    <property type="entry name" value="ApbE-like domains"/>
    <property type="match status" value="1"/>
</dbReference>
<dbReference type="PANTHER" id="PTHR30040">
    <property type="entry name" value="THIAMINE BIOSYNTHESIS LIPOPROTEIN APBE"/>
    <property type="match status" value="1"/>
</dbReference>
<dbReference type="SUPFAM" id="SSF143631">
    <property type="entry name" value="ApbE-like"/>
    <property type="match status" value="1"/>
</dbReference>
<evidence type="ECO:0000256" key="2">
    <source>
        <dbReference type="ARBA" id="ARBA00016337"/>
    </source>
</evidence>